<evidence type="ECO:0000256" key="2">
    <source>
        <dbReference type="SAM" id="MobiDB-lite"/>
    </source>
</evidence>
<feature type="compositionally biased region" description="Polar residues" evidence="2">
    <location>
        <begin position="1443"/>
        <end position="1461"/>
    </location>
</feature>
<dbReference type="GeneID" id="5716928"/>
<feature type="compositionally biased region" description="Low complexity" evidence="2">
    <location>
        <begin position="296"/>
        <end position="312"/>
    </location>
</feature>
<feature type="compositionally biased region" description="Low complexity" evidence="2">
    <location>
        <begin position="761"/>
        <end position="781"/>
    </location>
</feature>
<feature type="compositionally biased region" description="Gly residues" evidence="2">
    <location>
        <begin position="495"/>
        <end position="513"/>
    </location>
</feature>
<keyword evidence="4" id="KW-1185">Reference proteome</keyword>
<dbReference type="ExpressionAtlas" id="A0A2K3DR42">
    <property type="expression patterns" value="baseline and differential"/>
</dbReference>
<feature type="compositionally biased region" description="Low complexity" evidence="2">
    <location>
        <begin position="700"/>
        <end position="711"/>
    </location>
</feature>
<feature type="compositionally biased region" description="Polar residues" evidence="2">
    <location>
        <begin position="1254"/>
        <end position="1266"/>
    </location>
</feature>
<evidence type="ECO:0000256" key="1">
    <source>
        <dbReference type="SAM" id="Coils"/>
    </source>
</evidence>
<feature type="compositionally biased region" description="Low complexity" evidence="2">
    <location>
        <begin position="993"/>
        <end position="1020"/>
    </location>
</feature>
<feature type="compositionally biased region" description="Low complexity" evidence="2">
    <location>
        <begin position="1105"/>
        <end position="1135"/>
    </location>
</feature>
<dbReference type="OrthoDB" id="550937at2759"/>
<evidence type="ECO:0000313" key="3">
    <source>
        <dbReference type="EMBL" id="PNW83022.1"/>
    </source>
</evidence>
<feature type="region of interest" description="Disordered" evidence="2">
    <location>
        <begin position="1616"/>
        <end position="1637"/>
    </location>
</feature>
<feature type="coiled-coil region" evidence="1">
    <location>
        <begin position="212"/>
        <end position="243"/>
    </location>
</feature>
<reference evidence="3 4" key="1">
    <citation type="journal article" date="2007" name="Science">
        <title>The Chlamydomonas genome reveals the evolution of key animal and plant functions.</title>
        <authorList>
            <person name="Merchant S.S."/>
            <person name="Prochnik S.E."/>
            <person name="Vallon O."/>
            <person name="Harris E.H."/>
            <person name="Karpowicz S.J."/>
            <person name="Witman G.B."/>
            <person name="Terry A."/>
            <person name="Salamov A."/>
            <person name="Fritz-Laylin L.K."/>
            <person name="Marechal-Drouard L."/>
            <person name="Marshall W.F."/>
            <person name="Qu L.H."/>
            <person name="Nelson D.R."/>
            <person name="Sanderfoot A.A."/>
            <person name="Spalding M.H."/>
            <person name="Kapitonov V.V."/>
            <person name="Ren Q."/>
            <person name="Ferris P."/>
            <person name="Lindquist E."/>
            <person name="Shapiro H."/>
            <person name="Lucas S.M."/>
            <person name="Grimwood J."/>
            <person name="Schmutz J."/>
            <person name="Cardol P."/>
            <person name="Cerutti H."/>
            <person name="Chanfreau G."/>
            <person name="Chen C.L."/>
            <person name="Cognat V."/>
            <person name="Croft M.T."/>
            <person name="Dent R."/>
            <person name="Dutcher S."/>
            <person name="Fernandez E."/>
            <person name="Fukuzawa H."/>
            <person name="Gonzalez-Ballester D."/>
            <person name="Gonzalez-Halphen D."/>
            <person name="Hallmann A."/>
            <person name="Hanikenne M."/>
            <person name="Hippler M."/>
            <person name="Inwood W."/>
            <person name="Jabbari K."/>
            <person name="Kalanon M."/>
            <person name="Kuras R."/>
            <person name="Lefebvre P.A."/>
            <person name="Lemaire S.D."/>
            <person name="Lobanov A.V."/>
            <person name="Lohr M."/>
            <person name="Manuell A."/>
            <person name="Meier I."/>
            <person name="Mets L."/>
            <person name="Mittag M."/>
            <person name="Mittelmeier T."/>
            <person name="Moroney J.V."/>
            <person name="Moseley J."/>
            <person name="Napoli C."/>
            <person name="Nedelcu A.M."/>
            <person name="Niyogi K."/>
            <person name="Novoselov S.V."/>
            <person name="Paulsen I.T."/>
            <person name="Pazour G."/>
            <person name="Purton S."/>
            <person name="Ral J.P."/>
            <person name="Riano-Pachon D.M."/>
            <person name="Riekhof W."/>
            <person name="Rymarquis L."/>
            <person name="Schroda M."/>
            <person name="Stern D."/>
            <person name="Umen J."/>
            <person name="Willows R."/>
            <person name="Wilson N."/>
            <person name="Zimmer S.L."/>
            <person name="Allmer J."/>
            <person name="Balk J."/>
            <person name="Bisova K."/>
            <person name="Chen C.J."/>
            <person name="Elias M."/>
            <person name="Gendler K."/>
            <person name="Hauser C."/>
            <person name="Lamb M.R."/>
            <person name="Ledford H."/>
            <person name="Long J.C."/>
            <person name="Minagawa J."/>
            <person name="Page M.D."/>
            <person name="Pan J."/>
            <person name="Pootakham W."/>
            <person name="Roje S."/>
            <person name="Rose A."/>
            <person name="Stahlberg E."/>
            <person name="Terauchi A.M."/>
            <person name="Yang P."/>
            <person name="Ball S."/>
            <person name="Bowler C."/>
            <person name="Dieckmann C.L."/>
            <person name="Gladyshev V.N."/>
            <person name="Green P."/>
            <person name="Jorgensen R."/>
            <person name="Mayfield S."/>
            <person name="Mueller-Roeber B."/>
            <person name="Rajamani S."/>
            <person name="Sayre R.T."/>
            <person name="Brokstein P."/>
            <person name="Dubchak I."/>
            <person name="Goodstein D."/>
            <person name="Hornick L."/>
            <person name="Huang Y.W."/>
            <person name="Jhaveri J."/>
            <person name="Luo Y."/>
            <person name="Martinez D."/>
            <person name="Ngau W.C."/>
            <person name="Otillar B."/>
            <person name="Poliakov A."/>
            <person name="Porter A."/>
            <person name="Szajkowski L."/>
            <person name="Werner G."/>
            <person name="Zhou K."/>
            <person name="Grigoriev I.V."/>
            <person name="Rokhsar D.S."/>
            <person name="Grossman A.R."/>
        </authorList>
    </citation>
    <scope>NUCLEOTIDE SEQUENCE [LARGE SCALE GENOMIC DNA]</scope>
    <source>
        <strain evidence="4">CC-503</strain>
    </source>
</reference>
<dbReference type="KEGG" id="cre:CHLRE_06g303450v5"/>
<feature type="region of interest" description="Disordered" evidence="2">
    <location>
        <begin position="494"/>
        <end position="544"/>
    </location>
</feature>
<evidence type="ECO:0000313" key="4">
    <source>
        <dbReference type="Proteomes" id="UP000006906"/>
    </source>
</evidence>
<feature type="compositionally biased region" description="Low complexity" evidence="2">
    <location>
        <begin position="1087"/>
        <end position="1098"/>
    </location>
</feature>
<feature type="region of interest" description="Disordered" evidence="2">
    <location>
        <begin position="1340"/>
        <end position="1359"/>
    </location>
</feature>
<protein>
    <submittedName>
        <fullName evidence="3">Uncharacterized protein</fullName>
    </submittedName>
</protein>
<feature type="compositionally biased region" description="Low complexity" evidence="2">
    <location>
        <begin position="885"/>
        <end position="912"/>
    </location>
</feature>
<dbReference type="Proteomes" id="UP000006906">
    <property type="component" value="Chromosome 6"/>
</dbReference>
<feature type="coiled-coil region" evidence="1">
    <location>
        <begin position="76"/>
        <end position="103"/>
    </location>
</feature>
<feature type="compositionally biased region" description="Acidic residues" evidence="2">
    <location>
        <begin position="520"/>
        <end position="532"/>
    </location>
</feature>
<keyword evidence="1" id="KW-0175">Coiled coil</keyword>
<dbReference type="InParanoid" id="A0A2K3DR42"/>
<feature type="compositionally biased region" description="Polar residues" evidence="2">
    <location>
        <begin position="1283"/>
        <end position="1295"/>
    </location>
</feature>
<proteinExistence type="predicted"/>
<feature type="region of interest" description="Disordered" evidence="2">
    <location>
        <begin position="1087"/>
        <end position="1306"/>
    </location>
</feature>
<feature type="compositionally biased region" description="Low complexity" evidence="2">
    <location>
        <begin position="816"/>
        <end position="841"/>
    </location>
</feature>
<sequence>MALEQLYLERERREQLEAQVESLQSTLRDAQRQSEEVRGHRDVLRQQLLRSDERATRLAGAVGQLEGEVGGLGSKLAAAAQEKVQMNAKLEAAQIRVSELEQGYVSLAGGCDDGMEWRDVLRRSRLAPLLRDPATAAVLGEAATSDAATGGGVMERHTVTQMTSTVAALTRERDALQRRVHELSVKLAAAVGKEGAARGAQALRSATWRRNAAAAEAKLTAALKRIKELNEELRRRELEAKQRDRYTAQLERTVMAQHRSLQQQRRMLELVGVAGAAGATGGEGGNAAAAEVGPSAAAAQGGSGSGAEPVGAEAGGGQAAAQPGANRDRDVLVSGGMWAVPRAAARPAEESAGGATGAAPAGAAAPTGVRMGPALRELLDSMRQGGMVGSAPTGLATVVPAPAAAPAQATSAPIDTAAANSPPEQAAAADAAASLAPWAAAVTADGAVPRGSPAPAVIHAQLTSVEASLEALYRELEEFKAYAASPLAPAAYGRRGAGGRAGATGGRGAGVGPAGRRALEEEEQEEELEGEEGLAAAHAEAEEQDAELGGDYGGACKEEGEEVEEAPGELWRGRQLFGEGYSLAASPAGAARLQAGGSRAGRGAWHYPSPSLDHPYSLGVDNTYGAVHGDSVDVTSADMGTTGAGARPWSPGGGSSVGRAWEDRASCGPAASRRGAQSRASRDVAVAAAAMEVAASARALSSGARGSVASSQAHADRSGTGSYPHTDGPVEVGDWFAADGTSEGSQVRSHSDRRRESSVTASAGAAASGRRPSSSASERPPLGAGQRPGSAGLPPSSAAASTSGREAMAGRKPLPASAASAAAVAAARSSVGSAGGCRDSTCGGGGSAKGGLDSGLGSARMSDGEAALLEVLYATQQHLDDVEAAQQQYQRQQASAAARSASSAAGSRSGRQLQEQEQGSAWGHEAFQQQPGSSRWPLEDSFGNAGAGSARSGVGRAAAGMSTGVTTGGEGDAGANWESHDSPSHSRFSTDLASVAEESRASGAAASGVAGSVHSGRAAAQVRTRGSSAAMLEEEQPRKPLPTHMLGHLLRCSHLTPGCTHKVQVAGYAASASARSAAAASRGSAARSGVSAASRPGAPISVGPSTIGTGASSSRSGAGGSVPIAASAGAAAPSPRRSPRVSEGHRILRSSASGDAAASFQASGSTGSPDENRACHSGTGISSSYGHVGAASHRSDAGSAHMRSPRAPVTSGDAGRGGAALSIKDKLSPRNSSASGVALAWVPGGGPHVRRSSDNASAPASETGSVASKGISRRPAASPPLSRGSTAAGSAQQRSHGPGGLPPVSALLASLDAGSEGSRRHTAADSGSVPAARVHETGACANADEGSGSEGGGGRQVPTRTTLAGWLGEASSAGQAAAAAAAAVAPSAAAHQHGNAAGGETEAATAASGSAPPSAAVAAAALHRLREQRLSQRLSSGGPPQARVQQQQGSTGGPTASSPQSSEHERGGVSSAAVARGGVEGQVQIAPLAVAGPELGVGAAGDLAVQVQVDAGGSVPDLVPLSVVEVMAAAPPPLEGEGSLRALREVMRQQGAARRTGASEGAPAAQPASSAVSANSAGSPEVVPVQSVVADRASWASATGTGCASGAESLSTFNAQQARPGSGANTATSRPRAAPSPQHPLMTLLGQASADLQILSSRLGVSPLVWGR</sequence>
<feature type="coiled-coil region" evidence="1">
    <location>
        <begin position="159"/>
        <end position="186"/>
    </location>
</feature>
<feature type="region of interest" description="Disordered" evidence="2">
    <location>
        <begin position="1430"/>
        <end position="1472"/>
    </location>
</feature>
<feature type="coiled-coil region" evidence="1">
    <location>
        <begin position="6"/>
        <end position="47"/>
    </location>
</feature>
<feature type="region of interest" description="Disordered" evidence="2">
    <location>
        <begin position="296"/>
        <end position="326"/>
    </location>
</feature>
<feature type="compositionally biased region" description="Low complexity" evidence="2">
    <location>
        <begin position="788"/>
        <end position="804"/>
    </location>
</feature>
<feature type="compositionally biased region" description="Polar residues" evidence="2">
    <location>
        <begin position="1616"/>
        <end position="1629"/>
    </location>
</feature>
<dbReference type="Gramene" id="PNW83022">
    <property type="protein sequence ID" value="PNW83022"/>
    <property type="gene ID" value="CHLRE_06g303450v5"/>
</dbReference>
<feature type="region of interest" description="Disordered" evidence="2">
    <location>
        <begin position="347"/>
        <end position="366"/>
    </location>
</feature>
<feature type="region of interest" description="Disordered" evidence="2">
    <location>
        <begin position="700"/>
        <end position="859"/>
    </location>
</feature>
<organism evidence="3 4">
    <name type="scientific">Chlamydomonas reinhardtii</name>
    <name type="common">Chlamydomonas smithii</name>
    <dbReference type="NCBI Taxonomy" id="3055"/>
    <lineage>
        <taxon>Eukaryota</taxon>
        <taxon>Viridiplantae</taxon>
        <taxon>Chlorophyta</taxon>
        <taxon>core chlorophytes</taxon>
        <taxon>Chlorophyceae</taxon>
        <taxon>CS clade</taxon>
        <taxon>Chlamydomonadales</taxon>
        <taxon>Chlamydomonadaceae</taxon>
        <taxon>Chlamydomonas</taxon>
    </lineage>
</organism>
<gene>
    <name evidence="3" type="ORF">CHLRE_06g303450v5</name>
</gene>
<dbReference type="RefSeq" id="XP_042924362.1">
    <property type="nucleotide sequence ID" value="XM_043063656.1"/>
</dbReference>
<feature type="region of interest" description="Disordered" evidence="2">
    <location>
        <begin position="640"/>
        <end position="661"/>
    </location>
</feature>
<feature type="compositionally biased region" description="Polar residues" evidence="2">
    <location>
        <begin position="1160"/>
        <end position="1169"/>
    </location>
</feature>
<accession>A0A2K3DR42</accession>
<dbReference type="EMBL" id="CM008967">
    <property type="protein sequence ID" value="PNW83022.1"/>
    <property type="molecule type" value="Genomic_DNA"/>
</dbReference>
<feature type="compositionally biased region" description="Low complexity" evidence="2">
    <location>
        <begin position="1558"/>
        <end position="1580"/>
    </location>
</feature>
<feature type="region of interest" description="Disordered" evidence="2">
    <location>
        <begin position="1392"/>
        <end position="1418"/>
    </location>
</feature>
<feature type="compositionally biased region" description="Low complexity" evidence="2">
    <location>
        <begin position="943"/>
        <end position="960"/>
    </location>
</feature>
<feature type="region of interest" description="Disordered" evidence="2">
    <location>
        <begin position="1548"/>
        <end position="1581"/>
    </location>
</feature>
<feature type="region of interest" description="Disordered" evidence="2">
    <location>
        <begin position="885"/>
        <end position="1042"/>
    </location>
</feature>
<feature type="compositionally biased region" description="Gly residues" evidence="2">
    <location>
        <begin position="842"/>
        <end position="854"/>
    </location>
</feature>
<name>A0A2K3DR42_CHLRE</name>